<dbReference type="InterPro" id="IPR005269">
    <property type="entry name" value="LOG"/>
</dbReference>
<evidence type="ECO:0000256" key="1">
    <source>
        <dbReference type="ARBA" id="ARBA00000274"/>
    </source>
</evidence>
<dbReference type="PANTHER" id="PTHR31223">
    <property type="entry name" value="LOG FAMILY PROTEIN YJL055W"/>
    <property type="match status" value="1"/>
</dbReference>
<dbReference type="EMBL" id="UGTJ01000001">
    <property type="protein sequence ID" value="SUB80397.1"/>
    <property type="molecule type" value="Genomic_DNA"/>
</dbReference>
<sequence>MKIGIFCSANSAIAPEYFEKTEALGTWIAGEGHTIVFGGCNLGLMECIARAVHQGGGTTIGVVPTIIEKSGRVSDYVDVHIACDNLSDRKDLILLHSDVLIALPGGIGTLDEVFTVAAAHTIGYHSKPVVLYNIGGFFNSFIAMLDDLQGRGMMRGSWREHIAVADTLDDVKKIISNH</sequence>
<name>A0AAQ1ZJP7_9BACT</name>
<accession>A0AAQ1ZJP7</accession>
<dbReference type="SUPFAM" id="SSF102405">
    <property type="entry name" value="MCP/YpsA-like"/>
    <property type="match status" value="1"/>
</dbReference>
<keyword evidence="3" id="KW-0378">Hydrolase</keyword>
<comment type="caution">
    <text evidence="4">The sequence shown here is derived from an EMBL/GenBank/DDBJ whole genome shotgun (WGS) entry which is preliminary data.</text>
</comment>
<evidence type="ECO:0000313" key="5">
    <source>
        <dbReference type="Proteomes" id="UP000255283"/>
    </source>
</evidence>
<evidence type="ECO:0000256" key="3">
    <source>
        <dbReference type="RuleBase" id="RU363015"/>
    </source>
</evidence>
<dbReference type="RefSeq" id="WP_115153850.1">
    <property type="nucleotide sequence ID" value="NZ_UGTJ01000001.1"/>
</dbReference>
<reference evidence="4 5" key="1">
    <citation type="submission" date="2018-06" db="EMBL/GenBank/DDBJ databases">
        <authorList>
            <consortium name="Pathogen Informatics"/>
            <person name="Doyle S."/>
        </authorList>
    </citation>
    <scope>NUCLEOTIDE SEQUENCE [LARGE SCALE GENOMIC DNA]</scope>
    <source>
        <strain evidence="4 5">NCTC13063</strain>
    </source>
</reference>
<dbReference type="EC" id="3.2.2.n1" evidence="3"/>
<comment type="catalytic activity">
    <reaction evidence="1">
        <text>AMP + H2O = D-ribose 5-phosphate + adenine</text>
        <dbReference type="Rhea" id="RHEA:20129"/>
        <dbReference type="ChEBI" id="CHEBI:15377"/>
        <dbReference type="ChEBI" id="CHEBI:16708"/>
        <dbReference type="ChEBI" id="CHEBI:78346"/>
        <dbReference type="ChEBI" id="CHEBI:456215"/>
        <dbReference type="EC" id="3.2.2.4"/>
    </reaction>
</comment>
<dbReference type="Pfam" id="PF03641">
    <property type="entry name" value="Lysine_decarbox"/>
    <property type="match status" value="1"/>
</dbReference>
<dbReference type="Gene3D" id="3.40.50.450">
    <property type="match status" value="1"/>
</dbReference>
<dbReference type="GO" id="GO:0008714">
    <property type="term" value="F:AMP nucleosidase activity"/>
    <property type="evidence" value="ECO:0007669"/>
    <property type="project" value="UniProtKB-EC"/>
</dbReference>
<proteinExistence type="inferred from homology"/>
<organism evidence="4 5">
    <name type="scientific">Segatella buccae</name>
    <dbReference type="NCBI Taxonomy" id="28126"/>
    <lineage>
        <taxon>Bacteria</taxon>
        <taxon>Pseudomonadati</taxon>
        <taxon>Bacteroidota</taxon>
        <taxon>Bacteroidia</taxon>
        <taxon>Bacteroidales</taxon>
        <taxon>Prevotellaceae</taxon>
        <taxon>Segatella</taxon>
    </lineage>
</organism>
<evidence type="ECO:0000313" key="4">
    <source>
        <dbReference type="EMBL" id="SUB80397.1"/>
    </source>
</evidence>
<dbReference type="PANTHER" id="PTHR31223:SF70">
    <property type="entry name" value="LOG FAMILY PROTEIN YJL055W"/>
    <property type="match status" value="1"/>
</dbReference>
<dbReference type="AlphaFoldDB" id="A0AAQ1ZJP7"/>
<protein>
    <recommendedName>
        <fullName evidence="3">Cytokinin riboside 5'-monophosphate phosphoribohydrolase</fullName>
        <ecNumber evidence="3">3.2.2.n1</ecNumber>
    </recommendedName>
</protein>
<keyword evidence="3" id="KW-0203">Cytokinin biosynthesis</keyword>
<dbReference type="GO" id="GO:0009691">
    <property type="term" value="P:cytokinin biosynthetic process"/>
    <property type="evidence" value="ECO:0007669"/>
    <property type="project" value="UniProtKB-UniRule"/>
</dbReference>
<evidence type="ECO:0000256" key="2">
    <source>
        <dbReference type="ARBA" id="ARBA00006763"/>
    </source>
</evidence>
<dbReference type="InterPro" id="IPR031100">
    <property type="entry name" value="LOG_fam"/>
</dbReference>
<gene>
    <name evidence="4" type="primary">yvdD</name>
    <name evidence="4" type="ORF">NCTC13063_01680</name>
</gene>
<dbReference type="Proteomes" id="UP000255283">
    <property type="component" value="Unassembled WGS sequence"/>
</dbReference>
<comment type="similarity">
    <text evidence="2 3">Belongs to the LOG family.</text>
</comment>
<dbReference type="NCBIfam" id="TIGR00730">
    <property type="entry name" value="Rossman fold protein, TIGR00730 family"/>
    <property type="match status" value="1"/>
</dbReference>
<dbReference type="GO" id="GO:0005829">
    <property type="term" value="C:cytosol"/>
    <property type="evidence" value="ECO:0007669"/>
    <property type="project" value="TreeGrafter"/>
</dbReference>